<accession>A0A1W2DG42</accession>
<evidence type="ECO:0000313" key="1">
    <source>
        <dbReference type="EMBL" id="SMC96425.1"/>
    </source>
</evidence>
<gene>
    <name evidence="1" type="ORF">SAMN06295998_1142</name>
</gene>
<evidence type="ECO:0008006" key="3">
    <source>
        <dbReference type="Google" id="ProtNLM"/>
    </source>
</evidence>
<dbReference type="OrthoDB" id="8546410at2"/>
<protein>
    <recommendedName>
        <fullName evidence="3">DNA-binding protein</fullName>
    </recommendedName>
</protein>
<evidence type="ECO:0000313" key="2">
    <source>
        <dbReference type="Proteomes" id="UP000192330"/>
    </source>
</evidence>
<dbReference type="EMBL" id="FWYD01000014">
    <property type="protein sequence ID" value="SMC96425.1"/>
    <property type="molecule type" value="Genomic_DNA"/>
</dbReference>
<dbReference type="Proteomes" id="UP000192330">
    <property type="component" value="Unassembled WGS sequence"/>
</dbReference>
<reference evidence="1 2" key="1">
    <citation type="submission" date="2017-04" db="EMBL/GenBank/DDBJ databases">
        <authorList>
            <person name="Afonso C.L."/>
            <person name="Miller P.J."/>
            <person name="Scott M.A."/>
            <person name="Spackman E."/>
            <person name="Goraichik I."/>
            <person name="Dimitrov K.M."/>
            <person name="Suarez D.L."/>
            <person name="Swayne D.E."/>
        </authorList>
    </citation>
    <scope>NUCLEOTIDE SEQUENCE [LARGE SCALE GENOMIC DNA]</scope>
    <source>
        <strain evidence="1 2">CGMCC 1.12644</strain>
    </source>
</reference>
<dbReference type="AlphaFoldDB" id="A0A1W2DG42"/>
<dbReference type="RefSeq" id="WP_084353747.1">
    <property type="nucleotide sequence ID" value="NZ_FWYD01000014.1"/>
</dbReference>
<keyword evidence="2" id="KW-1185">Reference proteome</keyword>
<organism evidence="1 2">
    <name type="scientific">Primorskyibacter flagellatus</name>
    <dbReference type="NCBI Taxonomy" id="1387277"/>
    <lineage>
        <taxon>Bacteria</taxon>
        <taxon>Pseudomonadati</taxon>
        <taxon>Pseudomonadota</taxon>
        <taxon>Alphaproteobacteria</taxon>
        <taxon>Rhodobacterales</taxon>
        <taxon>Roseobacteraceae</taxon>
        <taxon>Primorskyibacter</taxon>
    </lineage>
</organism>
<dbReference type="STRING" id="1387277.SAMN06295998_1142"/>
<name>A0A1W2DG42_9RHOB</name>
<sequence>MAKRVSARGVKIHRQYTYDSAADAVGVTPHTVRAWRPAGLAVLDSQKPHLILGRELKRFLESRLPKTSRKLAPDEFYCMSCRAPRAPYGAMADYEPFNPARGRLMALCGVCETPCNKFVSLKMRDELAQFLAIATRHSC</sequence>
<proteinExistence type="predicted"/>